<evidence type="ECO:0000313" key="4">
    <source>
        <dbReference type="EMBL" id="KAK2766435.1"/>
    </source>
</evidence>
<feature type="compositionally biased region" description="Polar residues" evidence="2">
    <location>
        <begin position="1"/>
        <end position="17"/>
    </location>
</feature>
<dbReference type="PANTHER" id="PTHR10655:SF64">
    <property type="entry name" value="PHOSPHOLIPASE_CARBOXYLESTERASE_THIOESTERASE DOMAIN-CONTAINING PROTEIN"/>
    <property type="match status" value="1"/>
</dbReference>
<accession>A0AAD9YJL9</accession>
<dbReference type="Pfam" id="PF02230">
    <property type="entry name" value="Abhydrolase_2"/>
    <property type="match status" value="1"/>
</dbReference>
<dbReference type="PANTHER" id="PTHR10655">
    <property type="entry name" value="LYSOPHOSPHOLIPASE-RELATED"/>
    <property type="match status" value="1"/>
</dbReference>
<dbReference type="EMBL" id="VYYT01000124">
    <property type="protein sequence ID" value="KAK2766435.1"/>
    <property type="molecule type" value="Genomic_DNA"/>
</dbReference>
<dbReference type="AlphaFoldDB" id="A0AAD9YJL9"/>
<evidence type="ECO:0000313" key="5">
    <source>
        <dbReference type="Proteomes" id="UP001281614"/>
    </source>
</evidence>
<protein>
    <submittedName>
        <fullName evidence="4">Acyl-protein thioesterase</fullName>
    </submittedName>
</protein>
<sequence>MSNLPSSPQLENASSEPRQALHTFPPPTIFPPLRQPHSQTIIFLHGRGSSARIFAPDLLSTSVAGLETDGCPKSLRESLPNTKFVFPTAPRSRATIYRRSIINQWFDGSGDWEETVLGHARETIDFLHELLSKEAWLVGGADKVFLGGFSQGCATALVCMLLWEGDPLGGIVGMCGMLPMGGVLDDALRQGDSGDGRLEYHGVRQESNVDIEDDVFEPSGDDTLDPFSHDERGSPASPLVQALNLLREEVGFPLLSSNSEPRVHESPVFLGHGAEDDNVLLQYAEDASRVFQMAGCSVVFKIYEGLGHYHSPPMLRDILEFLGRERERERERESNSARKGASG</sequence>
<gene>
    <name evidence="4" type="ORF">CKAH01_04718</name>
</gene>
<organism evidence="4 5">
    <name type="scientific">Colletotrichum kahawae</name>
    <name type="common">Coffee berry disease fungus</name>
    <dbReference type="NCBI Taxonomy" id="34407"/>
    <lineage>
        <taxon>Eukaryota</taxon>
        <taxon>Fungi</taxon>
        <taxon>Dikarya</taxon>
        <taxon>Ascomycota</taxon>
        <taxon>Pezizomycotina</taxon>
        <taxon>Sordariomycetes</taxon>
        <taxon>Hypocreomycetidae</taxon>
        <taxon>Glomerellales</taxon>
        <taxon>Glomerellaceae</taxon>
        <taxon>Colletotrichum</taxon>
        <taxon>Colletotrichum gloeosporioides species complex</taxon>
    </lineage>
</organism>
<dbReference type="Gene3D" id="3.40.50.1820">
    <property type="entry name" value="alpha/beta hydrolase"/>
    <property type="match status" value="1"/>
</dbReference>
<dbReference type="Proteomes" id="UP001281614">
    <property type="component" value="Unassembled WGS sequence"/>
</dbReference>
<dbReference type="GO" id="GO:0052689">
    <property type="term" value="F:carboxylic ester hydrolase activity"/>
    <property type="evidence" value="ECO:0007669"/>
    <property type="project" value="TreeGrafter"/>
</dbReference>
<name>A0AAD9YJL9_COLKA</name>
<evidence type="ECO:0000256" key="2">
    <source>
        <dbReference type="SAM" id="MobiDB-lite"/>
    </source>
</evidence>
<evidence type="ECO:0000259" key="3">
    <source>
        <dbReference type="Pfam" id="PF02230"/>
    </source>
</evidence>
<dbReference type="InterPro" id="IPR003140">
    <property type="entry name" value="PLipase/COase/thioEstase"/>
</dbReference>
<comment type="similarity">
    <text evidence="1">Belongs to the AB hydrolase superfamily. AB hydrolase 2 family.</text>
</comment>
<evidence type="ECO:0000256" key="1">
    <source>
        <dbReference type="ARBA" id="ARBA00006499"/>
    </source>
</evidence>
<dbReference type="SUPFAM" id="SSF53474">
    <property type="entry name" value="alpha/beta-Hydrolases"/>
    <property type="match status" value="1"/>
</dbReference>
<dbReference type="InterPro" id="IPR029058">
    <property type="entry name" value="AB_hydrolase_fold"/>
</dbReference>
<dbReference type="InterPro" id="IPR050565">
    <property type="entry name" value="LYPA1-2/EST-like"/>
</dbReference>
<reference evidence="4" key="1">
    <citation type="submission" date="2023-02" db="EMBL/GenBank/DDBJ databases">
        <title>Colletotrichum kahawae CIFC_Que2 genome sequencing and assembly.</title>
        <authorList>
            <person name="Baroncelli R."/>
        </authorList>
    </citation>
    <scope>NUCLEOTIDE SEQUENCE</scope>
    <source>
        <strain evidence="4">CIFC_Que2</strain>
    </source>
</reference>
<feature type="domain" description="Phospholipase/carboxylesterase/thioesterase" evidence="3">
    <location>
        <begin position="34"/>
        <end position="181"/>
    </location>
</feature>
<dbReference type="GO" id="GO:0008474">
    <property type="term" value="F:palmitoyl-(protein) hydrolase activity"/>
    <property type="evidence" value="ECO:0007669"/>
    <property type="project" value="TreeGrafter"/>
</dbReference>
<feature type="region of interest" description="Disordered" evidence="2">
    <location>
        <begin position="1"/>
        <end position="31"/>
    </location>
</feature>
<proteinExistence type="inferred from homology"/>
<comment type="caution">
    <text evidence="4">The sequence shown here is derived from an EMBL/GenBank/DDBJ whole genome shotgun (WGS) entry which is preliminary data.</text>
</comment>
<keyword evidence="5" id="KW-1185">Reference proteome</keyword>
<dbReference type="GO" id="GO:0005737">
    <property type="term" value="C:cytoplasm"/>
    <property type="evidence" value="ECO:0007669"/>
    <property type="project" value="TreeGrafter"/>
</dbReference>